<organism evidence="2 3">
    <name type="scientific">Butyrivibrio proteoclasticus</name>
    <dbReference type="NCBI Taxonomy" id="43305"/>
    <lineage>
        <taxon>Bacteria</taxon>
        <taxon>Bacillati</taxon>
        <taxon>Bacillota</taxon>
        <taxon>Clostridia</taxon>
        <taxon>Lachnospirales</taxon>
        <taxon>Lachnospiraceae</taxon>
        <taxon>Butyrivibrio</taxon>
    </lineage>
</organism>
<keyword evidence="3" id="KW-1185">Reference proteome</keyword>
<dbReference type="InterPro" id="IPR029062">
    <property type="entry name" value="Class_I_gatase-like"/>
</dbReference>
<evidence type="ECO:0000256" key="1">
    <source>
        <dbReference type="SAM" id="Phobius"/>
    </source>
</evidence>
<reference evidence="3" key="1">
    <citation type="submission" date="2016-10" db="EMBL/GenBank/DDBJ databases">
        <authorList>
            <person name="Varghese N."/>
            <person name="Submissions S."/>
        </authorList>
    </citation>
    <scope>NUCLEOTIDE SEQUENCE [LARGE SCALE GENOMIC DNA]</scope>
    <source>
        <strain evidence="3">P18</strain>
    </source>
</reference>
<keyword evidence="1" id="KW-0472">Membrane</keyword>
<keyword evidence="1" id="KW-1133">Transmembrane helix</keyword>
<dbReference type="Pfam" id="PF09960">
    <property type="entry name" value="DUF2194"/>
    <property type="match status" value="1"/>
</dbReference>
<dbReference type="EMBL" id="FOXO01000003">
    <property type="protein sequence ID" value="SFP52627.1"/>
    <property type="molecule type" value="Genomic_DNA"/>
</dbReference>
<name>A0A1I5R2Q7_9FIRM</name>
<dbReference type="SUPFAM" id="SSF88713">
    <property type="entry name" value="Glycoside hydrolase/deacetylase"/>
    <property type="match status" value="1"/>
</dbReference>
<keyword evidence="1" id="KW-0812">Transmembrane</keyword>
<evidence type="ECO:0000313" key="3">
    <source>
        <dbReference type="Proteomes" id="UP000182624"/>
    </source>
</evidence>
<accession>A0A1I5R2Q7</accession>
<dbReference type="AlphaFoldDB" id="A0A1I5R2Q7"/>
<dbReference type="Proteomes" id="UP000182624">
    <property type="component" value="Unassembled WGS sequence"/>
</dbReference>
<dbReference type="RefSeq" id="WP_074884094.1">
    <property type="nucleotide sequence ID" value="NZ_FOXO01000003.1"/>
</dbReference>
<protein>
    <recommendedName>
        <fullName evidence="4">DUF2194 domain-containing protein</fullName>
    </recommendedName>
</protein>
<evidence type="ECO:0008006" key="4">
    <source>
        <dbReference type="Google" id="ProtNLM"/>
    </source>
</evidence>
<evidence type="ECO:0000313" key="2">
    <source>
        <dbReference type="EMBL" id="SFP52627.1"/>
    </source>
</evidence>
<dbReference type="GO" id="GO:0005975">
    <property type="term" value="P:carbohydrate metabolic process"/>
    <property type="evidence" value="ECO:0007669"/>
    <property type="project" value="InterPro"/>
</dbReference>
<dbReference type="InterPro" id="IPR018695">
    <property type="entry name" value="DUF2194"/>
</dbReference>
<dbReference type="SUPFAM" id="SSF52317">
    <property type="entry name" value="Class I glutamine amidotransferase-like"/>
    <property type="match status" value="1"/>
</dbReference>
<dbReference type="CDD" id="cd10924">
    <property type="entry name" value="CE4_COG4878"/>
    <property type="match status" value="1"/>
</dbReference>
<feature type="transmembrane region" description="Helical" evidence="1">
    <location>
        <begin position="7"/>
        <end position="25"/>
    </location>
</feature>
<dbReference type="CDD" id="cd03143">
    <property type="entry name" value="A4_beta-galactosidase_middle_domain"/>
    <property type="match status" value="1"/>
</dbReference>
<sequence>MKKKRFIALANVTIGFFAMFLLLLIERVGILYEGTDEQVTLLPTDNVVHMKELSSKKSCLLISDSGNDTSILITPQYEQIFADMRVSYDIIDLAKNSIEDNRKKDRLSDYKTVVIATNDYTVFGEDILTLTDWVKSGGRLLIGITPTRSEVFDIITSKLGIVEIGDNFVPVRDFVSDENYMLGAQKTYYVDDAYESALTVQLGSDTKVYAHTTDNVPLVWSQEYGKGKFVVCNFSYVSKAYRGIYSSAYTLLEDIFVYPVINASTFYLDDFPSPTPSGDGEYIRRDYGMGIAQFYSAVWWPKVLSLGEKHNIPYTGLIIETYEDDTGEILPSNESTADYYYYGNMLLNKGGEIGYHGYNHQPLCGPDYVYEDDIGYKVWESYDAMYNSLDELTKFSTGIFTNTELSVYVPPSDVLSPEGRALIGEEFPNIKAIASIYFEGPDAYSQEYEVSEDGIVETPRIVSSCIIDDYMKLASFSELNLHFVASHFMHPDDLLDEDRGAALGWEQLSRNLDEYMTWIDTSAPDIRHLTGSCMAGAVQRYVNVIPDTEISDLQLTITSDGLIDDAYYFIRVSEGKLVKVEGGKLIKLNETLYLLDANNETVTITRK</sequence>
<gene>
    <name evidence="2" type="ORF">SAMN04487928_10383</name>
</gene>
<dbReference type="Gene3D" id="3.40.50.880">
    <property type="match status" value="1"/>
</dbReference>
<dbReference type="InterPro" id="IPR011330">
    <property type="entry name" value="Glyco_hydro/deAcase_b/a-brl"/>
</dbReference>
<proteinExistence type="predicted"/>
<dbReference type="OrthoDB" id="9761886at2"/>